<keyword evidence="3 11" id="KW-0645">Protease</keyword>
<dbReference type="GO" id="GO:0008270">
    <property type="term" value="F:zinc ion binding"/>
    <property type="evidence" value="ECO:0007669"/>
    <property type="project" value="UniProtKB-UniRule"/>
</dbReference>
<dbReference type="FunCoup" id="I3TGE5">
    <property type="interactions" value="56"/>
</dbReference>
<comment type="subcellular location">
    <subcellularLocation>
        <location evidence="11">Cell membrane</location>
        <topology evidence="11">Multi-pass membrane protein</topology>
    </subcellularLocation>
</comment>
<feature type="transmembrane region" description="Helical" evidence="11">
    <location>
        <begin position="15"/>
        <end position="37"/>
    </location>
</feature>
<dbReference type="EC" id="3.4.24.-" evidence="11"/>
<evidence type="ECO:0000256" key="5">
    <source>
        <dbReference type="ARBA" id="ARBA00022723"/>
    </source>
</evidence>
<feature type="transmembrane region" description="Helical" evidence="11">
    <location>
        <begin position="57"/>
        <end position="83"/>
    </location>
</feature>
<organism evidence="13 14">
    <name type="scientific">Thermogladius calderae (strain DSM 22663 / VKM B-2946 / 1633)</name>
    <dbReference type="NCBI Taxonomy" id="1184251"/>
    <lineage>
        <taxon>Archaea</taxon>
        <taxon>Thermoproteota</taxon>
        <taxon>Thermoprotei</taxon>
        <taxon>Desulfurococcales</taxon>
        <taxon>Desulfurococcaceae</taxon>
        <taxon>Thermogladius</taxon>
    </lineage>
</organism>
<keyword evidence="8 11" id="KW-1133">Transmembrane helix</keyword>
<dbReference type="PANTHER" id="PTHR43221">
    <property type="entry name" value="PROTEASE HTPX"/>
    <property type="match status" value="1"/>
</dbReference>
<keyword evidence="9 11" id="KW-0482">Metalloprotease</keyword>
<reference evidence="13 14" key="1">
    <citation type="journal article" date="2012" name="J. Bacteriol.">
        <title>Complete genome sequence of the hyperthermophilic cellulolytic Crenarchaeon 'Thermogladius cellulolyticus' 1633.</title>
        <authorList>
            <person name="Mardanov A.V."/>
            <person name="Kochetkova T.V."/>
            <person name="Beletsky A.V."/>
            <person name="Bonch-Osmolovskaya E.A."/>
            <person name="Ravin N.V."/>
            <person name="Skryabin K.G."/>
        </authorList>
    </citation>
    <scope>NUCLEOTIDE SEQUENCE [LARGE SCALE GENOMIC DNA]</scope>
    <source>
        <strain evidence="14">DSM 22663 / VKM B-2946 / 1633</strain>
    </source>
</reference>
<dbReference type="KEGG" id="thg:TCELL_1411"/>
<evidence type="ECO:0000256" key="7">
    <source>
        <dbReference type="ARBA" id="ARBA00022833"/>
    </source>
</evidence>
<evidence type="ECO:0000313" key="14">
    <source>
        <dbReference type="Proteomes" id="UP000005270"/>
    </source>
</evidence>
<dbReference type="Pfam" id="PF01435">
    <property type="entry name" value="Peptidase_M48"/>
    <property type="match status" value="1"/>
</dbReference>
<keyword evidence="2 11" id="KW-1003">Cell membrane</keyword>
<dbReference type="InterPro" id="IPR001915">
    <property type="entry name" value="Peptidase_M48"/>
</dbReference>
<feature type="transmembrane region" description="Helical" evidence="11">
    <location>
        <begin position="240"/>
        <end position="263"/>
    </location>
</feature>
<evidence type="ECO:0000313" key="13">
    <source>
        <dbReference type="EMBL" id="AFK51833.1"/>
    </source>
</evidence>
<sequence length="385" mass="42529">MMNILYGLWWYNPLAMLSIMVAYVLGMLVMILGSYVIAPRLASRISGKLSLRTSMFLLGAVIIIGGIAGLLFLAGLVLAAIGVQANPSTGLALVLGVVLMVLILNGITYLISPLMINIMYRARRDEDLQKVVDEVARQAGFRKPPKAVVVEGPPNAFAYGNFLAGRWVAVSSEMLRITSRDELKAVIGHELGHHKHGDNAIMLFMGLIPSVLYYFGLMLVQASFYYSGLSSRRDKSSGGIVFLVAGVAAIILSFLTQILVLAFSRLREYYADAHGAAVAGARNMQRALAKLHVYYSYNKYARASLSESKLRALFIYAFTETYANPYYPAFLPRPPGDFSGIDIDDVIDELRRTQTSSPEEFFSTHPPIPKRIRFLDRLETGVEKL</sequence>
<keyword evidence="6 11" id="KW-0378">Hydrolase</keyword>
<comment type="similarity">
    <text evidence="1 11">Belongs to the peptidase M48B family.</text>
</comment>
<keyword evidence="4 11" id="KW-0812">Transmembrane</keyword>
<dbReference type="AlphaFoldDB" id="I3TGE5"/>
<feature type="transmembrane region" description="Helical" evidence="11">
    <location>
        <begin position="89"/>
        <end position="111"/>
    </location>
</feature>
<keyword evidence="10 11" id="KW-0472">Membrane</keyword>
<feature type="binding site" evidence="11">
    <location>
        <position position="189"/>
    </location>
    <ligand>
        <name>Zn(2+)</name>
        <dbReference type="ChEBI" id="CHEBI:29105"/>
        <note>catalytic</note>
    </ligand>
</feature>
<dbReference type="eggNOG" id="arCOG01331">
    <property type="taxonomic scope" value="Archaea"/>
</dbReference>
<keyword evidence="5 11" id="KW-0479">Metal-binding</keyword>
<dbReference type="Proteomes" id="UP000005270">
    <property type="component" value="Chromosome"/>
</dbReference>
<dbReference type="EMBL" id="CP003531">
    <property type="protein sequence ID" value="AFK51833.1"/>
    <property type="molecule type" value="Genomic_DNA"/>
</dbReference>
<dbReference type="GO" id="GO:0005886">
    <property type="term" value="C:plasma membrane"/>
    <property type="evidence" value="ECO:0007669"/>
    <property type="project" value="UniProtKB-SubCell"/>
</dbReference>
<keyword evidence="14" id="KW-1185">Reference proteome</keyword>
<evidence type="ECO:0000256" key="8">
    <source>
        <dbReference type="ARBA" id="ARBA00022989"/>
    </source>
</evidence>
<dbReference type="CDD" id="cd07338">
    <property type="entry name" value="M48B_HtpX_like"/>
    <property type="match status" value="1"/>
</dbReference>
<evidence type="ECO:0000256" key="11">
    <source>
        <dbReference type="HAMAP-Rule" id="MF_00188"/>
    </source>
</evidence>
<feature type="binding site" evidence="11">
    <location>
        <position position="193"/>
    </location>
    <ligand>
        <name>Zn(2+)</name>
        <dbReference type="ChEBI" id="CHEBI:29105"/>
        <note>catalytic</note>
    </ligand>
</feature>
<dbReference type="Gene3D" id="3.30.2010.10">
    <property type="entry name" value="Metalloproteases ('zincins'), catalytic domain"/>
    <property type="match status" value="1"/>
</dbReference>
<dbReference type="HOGENOM" id="CLU_042266_4_2_2"/>
<feature type="binding site" evidence="11">
    <location>
        <position position="268"/>
    </location>
    <ligand>
        <name>Zn(2+)</name>
        <dbReference type="ChEBI" id="CHEBI:29105"/>
        <note>catalytic</note>
    </ligand>
</feature>
<dbReference type="InterPro" id="IPR050083">
    <property type="entry name" value="HtpX_protease"/>
</dbReference>
<dbReference type="InterPro" id="IPR022919">
    <property type="entry name" value="Pept_M48_protease_HtpX"/>
</dbReference>
<evidence type="ECO:0000256" key="6">
    <source>
        <dbReference type="ARBA" id="ARBA00022801"/>
    </source>
</evidence>
<dbReference type="InParanoid" id="I3TGE5"/>
<name>I3TGE5_THEC1</name>
<dbReference type="HAMAP" id="MF_00188">
    <property type="entry name" value="Pept_M48_protease_HtpX"/>
    <property type="match status" value="1"/>
</dbReference>
<feature type="transmembrane region" description="Helical" evidence="11">
    <location>
        <begin position="200"/>
        <end position="220"/>
    </location>
</feature>
<evidence type="ECO:0000256" key="10">
    <source>
        <dbReference type="ARBA" id="ARBA00023136"/>
    </source>
</evidence>
<evidence type="ECO:0000259" key="12">
    <source>
        <dbReference type="Pfam" id="PF01435"/>
    </source>
</evidence>
<dbReference type="GO" id="GO:0006508">
    <property type="term" value="P:proteolysis"/>
    <property type="evidence" value="ECO:0007669"/>
    <property type="project" value="UniProtKB-KW"/>
</dbReference>
<evidence type="ECO:0000256" key="2">
    <source>
        <dbReference type="ARBA" id="ARBA00022475"/>
    </source>
</evidence>
<proteinExistence type="inferred from homology"/>
<dbReference type="OrthoDB" id="28389at2157"/>
<dbReference type="PANTHER" id="PTHR43221:SF2">
    <property type="entry name" value="PROTEASE HTPX HOMOLOG"/>
    <property type="match status" value="1"/>
</dbReference>
<evidence type="ECO:0000256" key="3">
    <source>
        <dbReference type="ARBA" id="ARBA00022670"/>
    </source>
</evidence>
<evidence type="ECO:0000256" key="9">
    <source>
        <dbReference type="ARBA" id="ARBA00023049"/>
    </source>
</evidence>
<dbReference type="GO" id="GO:0004222">
    <property type="term" value="F:metalloendopeptidase activity"/>
    <property type="evidence" value="ECO:0007669"/>
    <property type="project" value="UniProtKB-UniRule"/>
</dbReference>
<gene>
    <name evidence="11" type="primary">htpX</name>
    <name evidence="13" type="ordered locus">TCELL_1411</name>
</gene>
<feature type="domain" description="Peptidase M48" evidence="12">
    <location>
        <begin position="123"/>
        <end position="377"/>
    </location>
</feature>
<keyword evidence="7 11" id="KW-0862">Zinc</keyword>
<dbReference type="STRING" id="1184251.TCELL_1411"/>
<protein>
    <recommendedName>
        <fullName evidence="11">Protease HtpX homolog</fullName>
        <ecNumber evidence="11">3.4.24.-</ecNumber>
    </recommendedName>
</protein>
<evidence type="ECO:0000256" key="4">
    <source>
        <dbReference type="ARBA" id="ARBA00022692"/>
    </source>
</evidence>
<comment type="cofactor">
    <cofactor evidence="11">
        <name>Zn(2+)</name>
        <dbReference type="ChEBI" id="CHEBI:29105"/>
    </cofactor>
    <text evidence="11">Binds 1 zinc ion per subunit.</text>
</comment>
<accession>I3TGE5</accession>
<feature type="active site" evidence="11">
    <location>
        <position position="190"/>
    </location>
</feature>
<evidence type="ECO:0000256" key="1">
    <source>
        <dbReference type="ARBA" id="ARBA00009779"/>
    </source>
</evidence>